<evidence type="ECO:0008006" key="3">
    <source>
        <dbReference type="Google" id="ProtNLM"/>
    </source>
</evidence>
<protein>
    <recommendedName>
        <fullName evidence="3">Molybdopterin-guanine dinucleotide biosynthesis protein</fullName>
    </recommendedName>
</protein>
<dbReference type="Proteomes" id="UP000013523">
    <property type="component" value="Chromosome"/>
</dbReference>
<name>R4K470_CLOPA</name>
<dbReference type="AlphaFoldDB" id="R4K470"/>
<dbReference type="KEGG" id="cpas:Clopa_0275"/>
<sequence>MEDKLIYLPQMLLIGSSGRNSGKTTLAASLIRHWKDKFPITALKITTIEEKDGKCPRGGRGCGVCTNIKENFELIEEKTSDSNKDTSLLLAAGAERVYWLKVLKTHIKEGIEYFLTEIPENNLIICESNSLRNIVRPGVFIMLKNTQNSNIKKSASEVMDKADFIVEGDFRDNIDKVTEEINHYFPPEHIEN</sequence>
<accession>R4K470</accession>
<gene>
    <name evidence="1" type="ORF">Clopa_0275</name>
</gene>
<evidence type="ECO:0000313" key="1">
    <source>
        <dbReference type="EMBL" id="AGK95339.1"/>
    </source>
</evidence>
<dbReference type="PATRIC" id="fig|86416.3.peg.250"/>
<dbReference type="STRING" id="86416.Clopa_0275"/>
<evidence type="ECO:0000313" key="2">
    <source>
        <dbReference type="Proteomes" id="UP000013523"/>
    </source>
</evidence>
<dbReference type="EMBL" id="CP003261">
    <property type="protein sequence ID" value="AGK95339.1"/>
    <property type="molecule type" value="Genomic_DNA"/>
</dbReference>
<proteinExistence type="predicted"/>
<dbReference type="Gene3D" id="3.40.50.300">
    <property type="entry name" value="P-loop containing nucleotide triphosphate hydrolases"/>
    <property type="match status" value="1"/>
</dbReference>
<keyword evidence="2" id="KW-1185">Reference proteome</keyword>
<reference evidence="1 2" key="1">
    <citation type="submission" date="2012-01" db="EMBL/GenBank/DDBJ databases">
        <title>Complete sequence of chromosome of Clostridium pasteurianum BC1.</title>
        <authorList>
            <consortium name="US DOE Joint Genome Institute"/>
            <person name="Lucas S."/>
            <person name="Han J."/>
            <person name="Lapidus A."/>
            <person name="Cheng J.-F."/>
            <person name="Goodwin L."/>
            <person name="Pitluck S."/>
            <person name="Peters L."/>
            <person name="Mikhailova N."/>
            <person name="Teshima H."/>
            <person name="Detter J.C."/>
            <person name="Han C."/>
            <person name="Tapia R."/>
            <person name="Land M."/>
            <person name="Hauser L."/>
            <person name="Kyrpides N."/>
            <person name="Ivanova N."/>
            <person name="Pagani I."/>
            <person name="Dunn J."/>
            <person name="Taghavi S."/>
            <person name="Francis A."/>
            <person name="van der Lelie D."/>
            <person name="Woyke T."/>
        </authorList>
    </citation>
    <scope>NUCLEOTIDE SEQUENCE [LARGE SCALE GENOMIC DNA]</scope>
    <source>
        <strain evidence="1 2">BC1</strain>
    </source>
</reference>
<dbReference type="RefSeq" id="WP_015613666.1">
    <property type="nucleotide sequence ID" value="NC_021182.1"/>
</dbReference>
<dbReference type="HOGENOM" id="CLU_124860_0_0_9"/>
<dbReference type="OrthoDB" id="5431388at2"/>
<dbReference type="InterPro" id="IPR027417">
    <property type="entry name" value="P-loop_NTPase"/>
</dbReference>
<organism evidence="1 2">
    <name type="scientific">Clostridium pasteurianum BC1</name>
    <dbReference type="NCBI Taxonomy" id="86416"/>
    <lineage>
        <taxon>Bacteria</taxon>
        <taxon>Bacillati</taxon>
        <taxon>Bacillota</taxon>
        <taxon>Clostridia</taxon>
        <taxon>Eubacteriales</taxon>
        <taxon>Clostridiaceae</taxon>
        <taxon>Clostridium</taxon>
    </lineage>
</organism>
<dbReference type="eggNOG" id="ENOG5032WPW">
    <property type="taxonomic scope" value="Bacteria"/>
</dbReference>